<sequence>MAYWRLIFDGGLDYNTVWNQMTPAEIDEANAALDCLQELRNQSREG</sequence>
<accession>A0AA97DB79</accession>
<name>A0AA97DB79_9FIRM</name>
<evidence type="ECO:0000313" key="1">
    <source>
        <dbReference type="EMBL" id="WOC33057.1"/>
    </source>
</evidence>
<dbReference type="Proteomes" id="UP001300604">
    <property type="component" value="Chromosome"/>
</dbReference>
<dbReference type="AlphaFoldDB" id="A0AA97DB79"/>
<organism evidence="1 2">
    <name type="scientific">Caproicibacterium argilliputei</name>
    <dbReference type="NCBI Taxonomy" id="3030016"/>
    <lineage>
        <taxon>Bacteria</taxon>
        <taxon>Bacillati</taxon>
        <taxon>Bacillota</taxon>
        <taxon>Clostridia</taxon>
        <taxon>Eubacteriales</taxon>
        <taxon>Oscillospiraceae</taxon>
        <taxon>Caproicibacterium</taxon>
    </lineage>
</organism>
<dbReference type="EMBL" id="CP135996">
    <property type="protein sequence ID" value="WOC33057.1"/>
    <property type="molecule type" value="Genomic_DNA"/>
</dbReference>
<protein>
    <submittedName>
        <fullName evidence="1">Uncharacterized protein</fullName>
    </submittedName>
</protein>
<proteinExistence type="predicted"/>
<gene>
    <name evidence="1" type="ORF">PXC00_04035</name>
</gene>
<evidence type="ECO:0000313" key="2">
    <source>
        <dbReference type="Proteomes" id="UP001300604"/>
    </source>
</evidence>
<dbReference type="RefSeq" id="WP_275846930.1">
    <property type="nucleotide sequence ID" value="NZ_CP135996.1"/>
</dbReference>
<keyword evidence="2" id="KW-1185">Reference proteome</keyword>
<reference evidence="2" key="3">
    <citation type="submission" date="2024-06" db="EMBL/GenBank/DDBJ databases">
        <authorList>
            <person name="Zeng C."/>
        </authorList>
    </citation>
    <scope>NUCLEOTIDE SEQUENCE [LARGE SCALE GENOMIC DNA]</scope>
    <source>
        <strain evidence="2">ZCY20-5</strain>
    </source>
</reference>
<reference evidence="1 2" key="1">
    <citation type="submission" date="2024-06" db="EMBL/GenBank/DDBJ databases">
        <title>Caproicibacterium argilliputei sp. nov, a novel caproic acid producing anaerobic bacterium isolated from pit mud.</title>
        <authorList>
            <person name="Xia S."/>
        </authorList>
    </citation>
    <scope>NUCLEOTIDE SEQUENCE [LARGE SCALE GENOMIC DNA]</scope>
    <source>
        <strain evidence="1 2">ZCY20-5</strain>
    </source>
</reference>
<dbReference type="KEGG" id="carl:PXC00_04035"/>
<reference evidence="2" key="2">
    <citation type="submission" date="2024-06" db="EMBL/GenBank/DDBJ databases">
        <title>Caproicibacterium argilliputei sp. nov, a novel caproic acid producing anaerobic bacterium isolated from pit mud.</title>
        <authorList>
            <person name="Zeng C."/>
        </authorList>
    </citation>
    <scope>NUCLEOTIDE SEQUENCE [LARGE SCALE GENOMIC DNA]</scope>
    <source>
        <strain evidence="2">ZCY20-5</strain>
    </source>
</reference>